<dbReference type="GO" id="GO:0006508">
    <property type="term" value="P:proteolysis"/>
    <property type="evidence" value="ECO:0007669"/>
    <property type="project" value="UniProtKB-KW"/>
</dbReference>
<feature type="transmembrane region" description="Helical" evidence="1">
    <location>
        <begin position="6"/>
        <end position="25"/>
    </location>
</feature>
<dbReference type="RefSeq" id="WP_016425874.1">
    <property type="nucleotide sequence ID" value="NZ_CALYFX010000001.1"/>
</dbReference>
<dbReference type="EMBL" id="LR962863">
    <property type="protein sequence ID" value="CAD7358577.1"/>
    <property type="molecule type" value="Genomic_DNA"/>
</dbReference>
<dbReference type="Proteomes" id="UP000264146">
    <property type="component" value="Chromosome"/>
</dbReference>
<evidence type="ECO:0000313" key="6">
    <source>
        <dbReference type="Proteomes" id="UP000264146"/>
    </source>
</evidence>
<dbReference type="Proteomes" id="UP000572988">
    <property type="component" value="Unassembled WGS sequence"/>
</dbReference>
<organism evidence="5">
    <name type="scientific">Staphylococcus schleiferi</name>
    <dbReference type="NCBI Taxonomy" id="1295"/>
    <lineage>
        <taxon>Bacteria</taxon>
        <taxon>Bacillati</taxon>
        <taxon>Bacillota</taxon>
        <taxon>Bacilli</taxon>
        <taxon>Bacillales</taxon>
        <taxon>Staphylococcaceae</taxon>
        <taxon>Staphylococcus</taxon>
    </lineage>
</organism>
<dbReference type="AlphaFoldDB" id="A0A7Z7QMF8"/>
<keyword evidence="4" id="KW-0482">Metalloprotease</keyword>
<evidence type="ECO:0000313" key="3">
    <source>
        <dbReference type="EMBL" id="CAD7358577.1"/>
    </source>
</evidence>
<evidence type="ECO:0000256" key="1">
    <source>
        <dbReference type="SAM" id="Phobius"/>
    </source>
</evidence>
<reference evidence="4 7" key="1">
    <citation type="submission" date="2018-01" db="EMBL/GenBank/DDBJ databases">
        <title>Complete genome sequence of Staphylococcus Scheliferi isolated from human.</title>
        <authorList>
            <person name="Abouelkhair M.A."/>
            <person name="Bemis D.A."/>
            <person name="Kania S.A."/>
        </authorList>
    </citation>
    <scope>NUCLEOTIDE SEQUENCE [LARGE SCALE GENOMIC DNA]</scope>
    <source>
        <strain evidence="4 7">ATCC 43808</strain>
    </source>
</reference>
<feature type="transmembrane region" description="Helical" evidence="1">
    <location>
        <begin position="37"/>
        <end position="57"/>
    </location>
</feature>
<dbReference type="GO" id="GO:0080120">
    <property type="term" value="P:CAAX-box protein maturation"/>
    <property type="evidence" value="ECO:0007669"/>
    <property type="project" value="UniProtKB-ARBA"/>
</dbReference>
<dbReference type="GO" id="GO:0008237">
    <property type="term" value="F:metallopeptidase activity"/>
    <property type="evidence" value="ECO:0007669"/>
    <property type="project" value="UniProtKB-KW"/>
</dbReference>
<gene>
    <name evidence="4" type="ORF">C1O36_01215</name>
    <name evidence="5" type="ORF">NCTC12218_00158</name>
</gene>
<protein>
    <submittedName>
        <fullName evidence="5">CAAX amino terminal protease family protein</fullName>
    </submittedName>
    <submittedName>
        <fullName evidence="4">CPBP family intramembrane metalloprotease</fullName>
    </submittedName>
</protein>
<keyword evidence="1" id="KW-1133">Transmembrane helix</keyword>
<dbReference type="EMBL" id="POVK01000002">
    <property type="protein sequence ID" value="NHA33158.1"/>
    <property type="molecule type" value="Genomic_DNA"/>
</dbReference>
<reference evidence="5" key="2">
    <citation type="submission" date="2018-06" db="EMBL/GenBank/DDBJ databases">
        <authorList>
            <consortium name="Pathogen Informatics"/>
            <person name="Doyle S."/>
        </authorList>
    </citation>
    <scope>NUCLEOTIDE SEQUENCE [LARGE SCALE GENOMIC DNA]</scope>
    <source>
        <strain evidence="5">NCTC12218</strain>
    </source>
</reference>
<evidence type="ECO:0000313" key="4">
    <source>
        <dbReference type="EMBL" id="NHA33158.1"/>
    </source>
</evidence>
<keyword evidence="7" id="KW-1185">Reference proteome</keyword>
<sequence>MLIEAVFIGGIVAPIVEEMMFRGVLLQYIEVKTNRVWAIGITSALFGFIYLFIQWQVSRLGFCIINSWGYDGGCHVWHYCVYIQFNLGKRDLARAMESHGWPLSDSDS</sequence>
<feature type="domain" description="CAAX prenyl protease 2/Lysostaphin resistance protein A-like" evidence="2">
    <location>
        <begin position="5"/>
        <end position="70"/>
    </location>
</feature>
<keyword evidence="1" id="KW-0472">Membrane</keyword>
<dbReference type="EMBL" id="UHEF01000001">
    <property type="protein sequence ID" value="SUM86111.1"/>
    <property type="molecule type" value="Genomic_DNA"/>
</dbReference>
<evidence type="ECO:0000313" key="5">
    <source>
        <dbReference type="EMBL" id="SUM86111.1"/>
    </source>
</evidence>
<evidence type="ECO:0000259" key="2">
    <source>
        <dbReference type="Pfam" id="PF02517"/>
    </source>
</evidence>
<dbReference type="InterPro" id="IPR003675">
    <property type="entry name" value="Rce1/LyrA-like_dom"/>
</dbReference>
<evidence type="ECO:0000313" key="7">
    <source>
        <dbReference type="Proteomes" id="UP000572988"/>
    </source>
</evidence>
<accession>A0A7Z7QMF8</accession>
<keyword evidence="1" id="KW-0812">Transmembrane</keyword>
<reference evidence="3 6" key="3">
    <citation type="submission" date="2020-11" db="EMBL/GenBank/DDBJ databases">
        <authorList>
            <consortium name="Pathogen Informatics"/>
        </authorList>
    </citation>
    <scope>NUCLEOTIDE SEQUENCE [LARGE SCALE GENOMIC DNA]</scope>
    <source>
        <strain evidence="3 6">NCTC12218</strain>
    </source>
</reference>
<dbReference type="GO" id="GO:0004175">
    <property type="term" value="F:endopeptidase activity"/>
    <property type="evidence" value="ECO:0007669"/>
    <property type="project" value="UniProtKB-ARBA"/>
</dbReference>
<keyword evidence="4" id="KW-0378">Hydrolase</keyword>
<dbReference type="Pfam" id="PF02517">
    <property type="entry name" value="Rce1-like"/>
    <property type="match status" value="1"/>
</dbReference>
<keyword evidence="5" id="KW-0645">Protease</keyword>
<proteinExistence type="predicted"/>
<name>A0A7Z7QMF8_STASC</name>